<dbReference type="InterPro" id="IPR023997">
    <property type="entry name" value="TonB-dep_OMP_SusC/RagA_CS"/>
</dbReference>
<evidence type="ECO:0000256" key="2">
    <source>
        <dbReference type="ARBA" id="ARBA00022448"/>
    </source>
</evidence>
<dbReference type="InterPro" id="IPR036942">
    <property type="entry name" value="Beta-barrel_TonB_sf"/>
</dbReference>
<dbReference type="Gene3D" id="2.40.170.20">
    <property type="entry name" value="TonB-dependent receptor, beta-barrel domain"/>
    <property type="match status" value="1"/>
</dbReference>
<dbReference type="InterPro" id="IPR018247">
    <property type="entry name" value="EF_Hand_1_Ca_BS"/>
</dbReference>
<dbReference type="Pfam" id="PF07715">
    <property type="entry name" value="Plug"/>
    <property type="match status" value="1"/>
</dbReference>
<evidence type="ECO:0000256" key="5">
    <source>
        <dbReference type="ARBA" id="ARBA00023136"/>
    </source>
</evidence>
<evidence type="ECO:0000256" key="3">
    <source>
        <dbReference type="ARBA" id="ARBA00022452"/>
    </source>
</evidence>
<dbReference type="PROSITE" id="PS52016">
    <property type="entry name" value="TONB_DEPENDENT_REC_3"/>
    <property type="match status" value="1"/>
</dbReference>
<dbReference type="NCBIfam" id="TIGR04056">
    <property type="entry name" value="OMP_RagA_SusC"/>
    <property type="match status" value="1"/>
</dbReference>
<evidence type="ECO:0000259" key="9">
    <source>
        <dbReference type="Pfam" id="PF07715"/>
    </source>
</evidence>
<evidence type="ECO:0000256" key="6">
    <source>
        <dbReference type="ARBA" id="ARBA00023237"/>
    </source>
</evidence>
<keyword evidence="2 7" id="KW-0813">Transport</keyword>
<dbReference type="InterPro" id="IPR012910">
    <property type="entry name" value="Plug_dom"/>
</dbReference>
<dbReference type="InterPro" id="IPR023996">
    <property type="entry name" value="TonB-dep_OMP_SusC/RagA"/>
</dbReference>
<dbReference type="Gene3D" id="2.60.40.1120">
    <property type="entry name" value="Carboxypeptidase-like, regulatory domain"/>
    <property type="match status" value="1"/>
</dbReference>
<keyword evidence="5 7" id="KW-0472">Membrane</keyword>
<keyword evidence="8" id="KW-0732">Signal</keyword>
<dbReference type="InterPro" id="IPR037066">
    <property type="entry name" value="Plug_dom_sf"/>
</dbReference>
<feature type="signal peptide" evidence="8">
    <location>
        <begin position="1"/>
        <end position="23"/>
    </location>
</feature>
<protein>
    <submittedName>
        <fullName evidence="10">SusC/RagA family TonB-linked outer membrane protein</fullName>
    </submittedName>
</protein>
<dbReference type="PROSITE" id="PS00018">
    <property type="entry name" value="EF_HAND_1"/>
    <property type="match status" value="1"/>
</dbReference>
<dbReference type="Pfam" id="PF13715">
    <property type="entry name" value="CarbopepD_reg_2"/>
    <property type="match status" value="1"/>
</dbReference>
<dbReference type="NCBIfam" id="TIGR04057">
    <property type="entry name" value="SusC_RagA_signa"/>
    <property type="match status" value="1"/>
</dbReference>
<keyword evidence="11" id="KW-1185">Reference proteome</keyword>
<evidence type="ECO:0000313" key="11">
    <source>
        <dbReference type="Proteomes" id="UP000246099"/>
    </source>
</evidence>
<evidence type="ECO:0000256" key="1">
    <source>
        <dbReference type="ARBA" id="ARBA00004571"/>
    </source>
</evidence>
<evidence type="ECO:0000256" key="4">
    <source>
        <dbReference type="ARBA" id="ARBA00022692"/>
    </source>
</evidence>
<proteinExistence type="inferred from homology"/>
<name>A0ABM6WDW8_9BACT</name>
<gene>
    <name evidence="10" type="ORF">DLD77_00810</name>
</gene>
<dbReference type="Gene3D" id="2.170.130.10">
    <property type="entry name" value="TonB-dependent receptor, plug domain"/>
    <property type="match status" value="1"/>
</dbReference>
<dbReference type="InterPro" id="IPR008969">
    <property type="entry name" value="CarboxyPept-like_regulatory"/>
</dbReference>
<comment type="similarity">
    <text evidence="7">Belongs to the TonB-dependent receptor family.</text>
</comment>
<evidence type="ECO:0000256" key="7">
    <source>
        <dbReference type="PROSITE-ProRule" id="PRU01360"/>
    </source>
</evidence>
<comment type="subcellular location">
    <subcellularLocation>
        <location evidence="1 7">Cell outer membrane</location>
        <topology evidence="1 7">Multi-pass membrane protein</topology>
    </subcellularLocation>
</comment>
<feature type="domain" description="TonB-dependent receptor plug" evidence="9">
    <location>
        <begin position="116"/>
        <end position="223"/>
    </location>
</feature>
<feature type="chain" id="PRO_5046018451" evidence="8">
    <location>
        <begin position="24"/>
        <end position="1040"/>
    </location>
</feature>
<dbReference type="SUPFAM" id="SSF56935">
    <property type="entry name" value="Porins"/>
    <property type="match status" value="1"/>
</dbReference>
<keyword evidence="3 7" id="KW-1134">Transmembrane beta strand</keyword>
<keyword evidence="4 7" id="KW-0812">Transmembrane</keyword>
<dbReference type="EMBL" id="CP029600">
    <property type="protein sequence ID" value="AWO02157.1"/>
    <property type="molecule type" value="Genomic_DNA"/>
</dbReference>
<evidence type="ECO:0000313" key="10">
    <source>
        <dbReference type="EMBL" id="AWO02157.1"/>
    </source>
</evidence>
<sequence length="1040" mass="114402">MRALRCCALLVLFLTSFSAAVMGQRTITGTVVDESQQGLPGVNVFVRNKSSKTVTAGDGRYSIQAATGDSIVYSFVGMKVMVVPVRDRSSIDVTLERTTTSLQDVVVIGYGTVRKGDLTGSVGVVNMEDAGKAPVSNFAEALAGRIAGVQASSADGQPGASINLVVRGANSINYSNSPLYVIDGFPFEDPQPASLNPADIASITVLKDASSTAVYGSRAANGVVVIETKKGKLGRPVVTFNSSAGWQSLQKKVDLMNAYEFVKYQEELNIVRATPDWTAARYYSNGRTLESYKTIETIDWQDLIIRNAAPFMNYDIALRGGAGGTRYSISGNIHDQEGVLINTGFKRYQGRLTLDQTISKTFSAGLNANYGYTDTYGPPAASGQFTNYTLYQTWGYRPVAGEGIDLLNDVVDPDNNVVNNYRFNPYLSRTNDHTQQTSGNLNAALYVSVNLTPSLVARVSGSIYKRTDQRDLFYNSNTPQGSPKIPENTRGINGSVFFNQFNIWSNENTLTYRKRFNDHAIDAVGGFSNQYTKNQQFGYSGMNLPNESFGMSGLEEGQVYASVASVSSNSLSSVFGRVNYGYKSRYLLTVTFRADGSSKFKGENQWGYFPSGAFAWNVIEEPFMKSQRLFSNLKFRTSHGITGNNRVGDFAYAARITMPLVNSYSWNNASPTHGLIQSALENKDLRWETTEQTDIGLDAGFLKNRVELTVDVYRKTTRDLLLSADIPGASGLTTSTMNIGSTQNRGLEITLNTVNIEKRDFTWSSNFNISFNRNKIIALADGQQSLTGSSLIASNLYMSFVGQEAGTMWGYVFDGVYQYEDFDSPSPGKYILKKQLPSNGNARNTIQPGDQKLKDLNGDGTVDIYDMTVIGRSQPVHTGGFTNNFRYRNFDLNVFMQWSYGNDLLNMTRYQYEGNGSRLADLNQFASYIDRWSPTNPSNTLYRAGGQGPLARSTSRLVEDGSYLRLKTVSLGYNMPKHVARRLYMSDLRLHCSAQNLLTISGYSGLDPEVSRVNSILSGGLDFCAYPHARTITFGLNATF</sequence>
<dbReference type="InterPro" id="IPR039426">
    <property type="entry name" value="TonB-dep_rcpt-like"/>
</dbReference>
<keyword evidence="6 7" id="KW-0998">Cell outer membrane</keyword>
<reference evidence="10 11" key="1">
    <citation type="submission" date="2018-05" db="EMBL/GenBank/DDBJ databases">
        <title>Chitinophaga sp. nov., isolated from rhizosphere soil of Alhagi.</title>
        <authorList>
            <person name="Liu Y."/>
        </authorList>
    </citation>
    <scope>NUCLEOTIDE SEQUENCE [LARGE SCALE GENOMIC DNA]</scope>
    <source>
        <strain evidence="10 11">T22</strain>
    </source>
</reference>
<dbReference type="SUPFAM" id="SSF49464">
    <property type="entry name" value="Carboxypeptidase regulatory domain-like"/>
    <property type="match status" value="1"/>
</dbReference>
<dbReference type="Proteomes" id="UP000246099">
    <property type="component" value="Chromosome"/>
</dbReference>
<evidence type="ECO:0000256" key="8">
    <source>
        <dbReference type="SAM" id="SignalP"/>
    </source>
</evidence>
<accession>A0ABM6WDW8</accession>
<organism evidence="10 11">
    <name type="scientific">Chitinophaga alhagiae</name>
    <dbReference type="NCBI Taxonomy" id="2203219"/>
    <lineage>
        <taxon>Bacteria</taxon>
        <taxon>Pseudomonadati</taxon>
        <taxon>Bacteroidota</taxon>
        <taxon>Chitinophagia</taxon>
        <taxon>Chitinophagales</taxon>
        <taxon>Chitinophagaceae</taxon>
        <taxon>Chitinophaga</taxon>
    </lineage>
</organism>